<feature type="coiled-coil region" evidence="1">
    <location>
        <begin position="20"/>
        <end position="47"/>
    </location>
</feature>
<evidence type="ECO:0000313" key="2">
    <source>
        <dbReference type="EMBL" id="AFX65200.1"/>
    </source>
</evidence>
<reference evidence="2" key="1">
    <citation type="journal article" date="2013" name="Res. Microbiol.">
        <title>Identification of five novel tectiviruses in Bacillus strains: analysis of a highly variable region generating genetic diversity.</title>
        <authorList>
            <person name="Jalasvuori M."/>
            <person name="Palmu S."/>
            <person name="Gillis A."/>
            <person name="Kokko H."/>
            <person name="Mahillon J."/>
            <person name="Bamford J.K."/>
            <person name="Fornelos N."/>
        </authorList>
    </citation>
    <scope>NUCLEOTIDE SEQUENCE</scope>
</reference>
<proteinExistence type="predicted"/>
<name>K7WTR6_9VIRU</name>
<dbReference type="EMBL" id="KC152964">
    <property type="protein sequence ID" value="AFX65200.1"/>
    <property type="molecule type" value="Genomic_DNA"/>
</dbReference>
<accession>K7WTR6</accession>
<keyword evidence="1" id="KW-0175">Coiled coil</keyword>
<sequence length="79" mass="9331">MDRHLQAFYLNQQIQDSNSILQLVNQIGDLKRENERLKKEKRDFRLALKATIHCVPTNIRAYTSKNVSTYEVKEILLDI</sequence>
<protein>
    <submittedName>
        <fullName evidence="2">Uncharacterized protein</fullName>
    </submittedName>
</protein>
<evidence type="ECO:0000256" key="1">
    <source>
        <dbReference type="SAM" id="Coils"/>
    </source>
</evidence>
<organism evidence="2">
    <name type="scientific">Bacillus phage Lima</name>
    <dbReference type="NCBI Taxonomy" id="1260284"/>
    <lineage>
        <taxon>Viruses</taxon>
        <taxon>Varidnaviria</taxon>
        <taxon>Bamfordvirae</taxon>
        <taxon>Preplasmiviricota</taxon>
        <taxon>Prepoliviricotina</taxon>
        <taxon>Tectiliviricetes</taxon>
        <taxon>Kalamavirales</taxon>
        <taxon>Tectiviridae</taxon>
    </lineage>
</organism>